<dbReference type="EMBL" id="VSRR010000157">
    <property type="protein sequence ID" value="MPC11309.1"/>
    <property type="molecule type" value="Genomic_DNA"/>
</dbReference>
<dbReference type="Proteomes" id="UP000324222">
    <property type="component" value="Unassembled WGS sequence"/>
</dbReference>
<evidence type="ECO:0000313" key="1">
    <source>
        <dbReference type="EMBL" id="MPC11309.1"/>
    </source>
</evidence>
<reference evidence="1 2" key="1">
    <citation type="submission" date="2019-05" db="EMBL/GenBank/DDBJ databases">
        <title>Another draft genome of Portunus trituberculatus and its Hox gene families provides insights of decapod evolution.</title>
        <authorList>
            <person name="Jeong J.-H."/>
            <person name="Song I."/>
            <person name="Kim S."/>
            <person name="Choi T."/>
            <person name="Kim D."/>
            <person name="Ryu S."/>
            <person name="Kim W."/>
        </authorList>
    </citation>
    <scope>NUCLEOTIDE SEQUENCE [LARGE SCALE GENOMIC DNA]</scope>
    <source>
        <tissue evidence="1">Muscle</tissue>
    </source>
</reference>
<evidence type="ECO:0000313" key="2">
    <source>
        <dbReference type="Proteomes" id="UP000324222"/>
    </source>
</evidence>
<comment type="caution">
    <text evidence="1">The sequence shown here is derived from an EMBL/GenBank/DDBJ whole genome shotgun (WGS) entry which is preliminary data.</text>
</comment>
<proteinExistence type="predicted"/>
<name>A0A5B7CPD9_PORTR</name>
<protein>
    <submittedName>
        <fullName evidence="1">Uncharacterized protein</fullName>
    </submittedName>
</protein>
<sequence length="55" mass="6395">MSIKWSNCTTRTCFHIYSAYYFGDFIQLQKLMWGIEIVKTVAIQLLTSISPSKCQ</sequence>
<accession>A0A5B7CPD9</accession>
<keyword evidence="2" id="KW-1185">Reference proteome</keyword>
<organism evidence="1 2">
    <name type="scientific">Portunus trituberculatus</name>
    <name type="common">Swimming crab</name>
    <name type="synonym">Neptunus trituberculatus</name>
    <dbReference type="NCBI Taxonomy" id="210409"/>
    <lineage>
        <taxon>Eukaryota</taxon>
        <taxon>Metazoa</taxon>
        <taxon>Ecdysozoa</taxon>
        <taxon>Arthropoda</taxon>
        <taxon>Crustacea</taxon>
        <taxon>Multicrustacea</taxon>
        <taxon>Malacostraca</taxon>
        <taxon>Eumalacostraca</taxon>
        <taxon>Eucarida</taxon>
        <taxon>Decapoda</taxon>
        <taxon>Pleocyemata</taxon>
        <taxon>Brachyura</taxon>
        <taxon>Eubrachyura</taxon>
        <taxon>Portunoidea</taxon>
        <taxon>Portunidae</taxon>
        <taxon>Portuninae</taxon>
        <taxon>Portunus</taxon>
    </lineage>
</organism>
<gene>
    <name evidence="1" type="ORF">E2C01_003973</name>
</gene>
<dbReference type="AlphaFoldDB" id="A0A5B7CPD9"/>